<proteinExistence type="predicted"/>
<evidence type="ECO:0000313" key="1">
    <source>
        <dbReference type="EMBL" id="CAH6719798.1"/>
    </source>
</evidence>
<reference evidence="1" key="1">
    <citation type="submission" date="2022-06" db="EMBL/GenBank/DDBJ databases">
        <authorList>
            <person name="Legras J.-L."/>
            <person name="Devillers H."/>
            <person name="Grondin C."/>
        </authorList>
    </citation>
    <scope>NUCLEOTIDE SEQUENCE</scope>
    <source>
        <strain evidence="1">CLIB 1444</strain>
    </source>
</reference>
<gene>
    <name evidence="1" type="ORF">CLIB1444_02S16732</name>
</gene>
<evidence type="ECO:0000313" key="2">
    <source>
        <dbReference type="Proteomes" id="UP001152531"/>
    </source>
</evidence>
<organism evidence="1 2">
    <name type="scientific">[Candida] jaroonii</name>
    <dbReference type="NCBI Taxonomy" id="467808"/>
    <lineage>
        <taxon>Eukaryota</taxon>
        <taxon>Fungi</taxon>
        <taxon>Dikarya</taxon>
        <taxon>Ascomycota</taxon>
        <taxon>Saccharomycotina</taxon>
        <taxon>Pichiomycetes</taxon>
        <taxon>Debaryomycetaceae</taxon>
        <taxon>Yamadazyma</taxon>
    </lineage>
</organism>
<accession>A0ACA9Y4X9</accession>
<keyword evidence="2" id="KW-1185">Reference proteome</keyword>
<dbReference type="Proteomes" id="UP001152531">
    <property type="component" value="Unassembled WGS sequence"/>
</dbReference>
<protein>
    <submittedName>
        <fullName evidence="1">Peroxiredoxin Ahp1p</fullName>
    </submittedName>
</protein>
<dbReference type="EMBL" id="CALSDN010000002">
    <property type="protein sequence ID" value="CAH6719798.1"/>
    <property type="molecule type" value="Genomic_DNA"/>
</dbReference>
<name>A0ACA9Y4X9_9ASCO</name>
<comment type="caution">
    <text evidence="1">The sequence shown here is derived from an EMBL/GenBank/DDBJ whole genome shotgun (WGS) entry which is preliminary data.</text>
</comment>
<sequence>MQQGDKFPHNTEFLYIPVNKQEDPLSCSRPIKLSFDKLIDQGALLILSIPGAFSPTCTETHLPDILNNVGKLKALGIKNVVIYAVNDAFVMNAWGKLLLNKYNVDDSLPILFASDPNSKFTQANGLGVDKSTFGIGFRSDRFAMVVKDHEIKYLKRDPTGLEGSGSKGILTAKL</sequence>